<reference evidence="1" key="1">
    <citation type="submission" date="2021-02" db="EMBL/GenBank/DDBJ databases">
        <authorList>
            <consortium name="DOE Joint Genome Institute"/>
            <person name="Ahrendt S."/>
            <person name="Looney B.P."/>
            <person name="Miyauchi S."/>
            <person name="Morin E."/>
            <person name="Drula E."/>
            <person name="Courty P.E."/>
            <person name="Chicoki N."/>
            <person name="Fauchery L."/>
            <person name="Kohler A."/>
            <person name="Kuo A."/>
            <person name="Labutti K."/>
            <person name="Pangilinan J."/>
            <person name="Lipzen A."/>
            <person name="Riley R."/>
            <person name="Andreopoulos W."/>
            <person name="He G."/>
            <person name="Johnson J."/>
            <person name="Barry K.W."/>
            <person name="Grigoriev I.V."/>
            <person name="Nagy L."/>
            <person name="Hibbett D."/>
            <person name="Henrissat B."/>
            <person name="Matheny P.B."/>
            <person name="Labbe J."/>
            <person name="Martin F."/>
        </authorList>
    </citation>
    <scope>NUCLEOTIDE SEQUENCE</scope>
    <source>
        <strain evidence="1">FP105234-sp</strain>
    </source>
</reference>
<reference evidence="1" key="2">
    <citation type="journal article" date="2022" name="New Phytol.">
        <title>Evolutionary transition to the ectomycorrhizal habit in the genomes of a hyperdiverse lineage of mushroom-forming fungi.</title>
        <authorList>
            <person name="Looney B."/>
            <person name="Miyauchi S."/>
            <person name="Morin E."/>
            <person name="Drula E."/>
            <person name="Courty P.E."/>
            <person name="Kohler A."/>
            <person name="Kuo A."/>
            <person name="LaButti K."/>
            <person name="Pangilinan J."/>
            <person name="Lipzen A."/>
            <person name="Riley R."/>
            <person name="Andreopoulos W."/>
            <person name="He G."/>
            <person name="Johnson J."/>
            <person name="Nolan M."/>
            <person name="Tritt A."/>
            <person name="Barry K.W."/>
            <person name="Grigoriev I.V."/>
            <person name="Nagy L.G."/>
            <person name="Hibbett D."/>
            <person name="Henrissat B."/>
            <person name="Matheny P.B."/>
            <person name="Labbe J."/>
            <person name="Martin F.M."/>
        </authorList>
    </citation>
    <scope>NUCLEOTIDE SEQUENCE</scope>
    <source>
        <strain evidence="1">FP105234-sp</strain>
    </source>
</reference>
<name>A0ACB8R3S9_9AGAM</name>
<evidence type="ECO:0000313" key="1">
    <source>
        <dbReference type="EMBL" id="KAI0038725.1"/>
    </source>
</evidence>
<dbReference type="EMBL" id="MU276427">
    <property type="protein sequence ID" value="KAI0038725.1"/>
    <property type="molecule type" value="Genomic_DNA"/>
</dbReference>
<dbReference type="Proteomes" id="UP000814033">
    <property type="component" value="Unassembled WGS sequence"/>
</dbReference>
<proteinExistence type="predicted"/>
<sequence length="231" mass="25313">MGGWARSYIRKNFKCRAKRLNASQLPSWLSRGIGWCRMGSAMELREHTIASRSSHSTRTQLYAGGAGPAHEDDSAGHLFPQGDGEDNDLRTNEQLLGGAAYGGPRGRLRWRGSFCDDVAMNEDGGFIVGRKETPLLAFDAELQKGGIENHMDRVVEWGCDSSNARTVMDAVGLRGIGRKEVAAVLEGIGGKDMMMLEGIGEADMRVLKGNQKENVMALMMKRLVLRDLKVS</sequence>
<organism evidence="1 2">
    <name type="scientific">Auriscalpium vulgare</name>
    <dbReference type="NCBI Taxonomy" id="40419"/>
    <lineage>
        <taxon>Eukaryota</taxon>
        <taxon>Fungi</taxon>
        <taxon>Dikarya</taxon>
        <taxon>Basidiomycota</taxon>
        <taxon>Agaricomycotina</taxon>
        <taxon>Agaricomycetes</taxon>
        <taxon>Russulales</taxon>
        <taxon>Auriscalpiaceae</taxon>
        <taxon>Auriscalpium</taxon>
    </lineage>
</organism>
<comment type="caution">
    <text evidence="1">The sequence shown here is derived from an EMBL/GenBank/DDBJ whole genome shotgun (WGS) entry which is preliminary data.</text>
</comment>
<gene>
    <name evidence="1" type="ORF">FA95DRAFT_1578032</name>
</gene>
<accession>A0ACB8R3S9</accession>
<evidence type="ECO:0000313" key="2">
    <source>
        <dbReference type="Proteomes" id="UP000814033"/>
    </source>
</evidence>
<protein>
    <submittedName>
        <fullName evidence="1">Uncharacterized protein</fullName>
    </submittedName>
</protein>
<keyword evidence="2" id="KW-1185">Reference proteome</keyword>